<dbReference type="Proteomes" id="UP001432322">
    <property type="component" value="Unassembled WGS sequence"/>
</dbReference>
<evidence type="ECO:0000313" key="2">
    <source>
        <dbReference type="Proteomes" id="UP001432322"/>
    </source>
</evidence>
<proteinExistence type="predicted"/>
<dbReference type="EMBL" id="BTSY01000004">
    <property type="protein sequence ID" value="GMT21383.1"/>
    <property type="molecule type" value="Genomic_DNA"/>
</dbReference>
<feature type="non-terminal residue" evidence="1">
    <location>
        <position position="1"/>
    </location>
</feature>
<sequence length="94" mass="11120">FRKRPKVAHIDCARLLRGDHRYERRLSKQSLVPNDNLDMSCTAIRERVQSRSNPLHTFPIAFAKIVYKDYEFLEEQLAVSYSTEHTFCFSVDQK</sequence>
<name>A0AAV5VSQ1_9BILA</name>
<feature type="non-terminal residue" evidence="1">
    <location>
        <position position="94"/>
    </location>
</feature>
<dbReference type="PANTHER" id="PTHR46671:SF7">
    <property type="entry name" value="CORE-2_I-BRANCHING ENZYME"/>
    <property type="match status" value="1"/>
</dbReference>
<gene>
    <name evidence="1" type="ORF">PFISCL1PPCAC_12680</name>
</gene>
<protein>
    <submittedName>
        <fullName evidence="1">Uncharacterized protein</fullName>
    </submittedName>
</protein>
<dbReference type="PANTHER" id="PTHR46671">
    <property type="entry name" value="PROTEIN CBG11221"/>
    <property type="match status" value="1"/>
</dbReference>
<keyword evidence="2" id="KW-1185">Reference proteome</keyword>
<accession>A0AAV5VSQ1</accession>
<reference evidence="1" key="1">
    <citation type="submission" date="2023-10" db="EMBL/GenBank/DDBJ databases">
        <title>Genome assembly of Pristionchus species.</title>
        <authorList>
            <person name="Yoshida K."/>
            <person name="Sommer R.J."/>
        </authorList>
    </citation>
    <scope>NUCLEOTIDE SEQUENCE</scope>
    <source>
        <strain evidence="1">RS5133</strain>
    </source>
</reference>
<organism evidence="1 2">
    <name type="scientific">Pristionchus fissidentatus</name>
    <dbReference type="NCBI Taxonomy" id="1538716"/>
    <lineage>
        <taxon>Eukaryota</taxon>
        <taxon>Metazoa</taxon>
        <taxon>Ecdysozoa</taxon>
        <taxon>Nematoda</taxon>
        <taxon>Chromadorea</taxon>
        <taxon>Rhabditida</taxon>
        <taxon>Rhabditina</taxon>
        <taxon>Diplogasteromorpha</taxon>
        <taxon>Diplogasteroidea</taxon>
        <taxon>Neodiplogasteridae</taxon>
        <taxon>Pristionchus</taxon>
    </lineage>
</organism>
<dbReference type="AlphaFoldDB" id="A0AAV5VSQ1"/>
<comment type="caution">
    <text evidence="1">The sequence shown here is derived from an EMBL/GenBank/DDBJ whole genome shotgun (WGS) entry which is preliminary data.</text>
</comment>
<evidence type="ECO:0000313" key="1">
    <source>
        <dbReference type="EMBL" id="GMT21383.1"/>
    </source>
</evidence>